<dbReference type="PROSITE" id="PS50940">
    <property type="entry name" value="CHIT_BIND_II"/>
    <property type="match status" value="2"/>
</dbReference>
<keyword evidence="5" id="KW-0325">Glycoprotein</keyword>
<keyword evidence="1" id="KW-0147">Chitin-binding</keyword>
<accession>A0A1J1HUW6</accession>
<dbReference type="InterPro" id="IPR036508">
    <property type="entry name" value="Chitin-bd_dom_sf"/>
</dbReference>
<dbReference type="Pfam" id="PF01607">
    <property type="entry name" value="CBM_14"/>
    <property type="match status" value="2"/>
</dbReference>
<evidence type="ECO:0000256" key="1">
    <source>
        <dbReference type="ARBA" id="ARBA00022669"/>
    </source>
</evidence>
<dbReference type="GO" id="GO:0005576">
    <property type="term" value="C:extracellular region"/>
    <property type="evidence" value="ECO:0007669"/>
    <property type="project" value="InterPro"/>
</dbReference>
<dbReference type="GO" id="GO:0008061">
    <property type="term" value="F:chitin binding"/>
    <property type="evidence" value="ECO:0007669"/>
    <property type="project" value="UniProtKB-KW"/>
</dbReference>
<protein>
    <submittedName>
        <fullName evidence="8">CLUMA_CG003681, isoform A</fullName>
    </submittedName>
</protein>
<dbReference type="InterPro" id="IPR002557">
    <property type="entry name" value="Chitin-bd_dom"/>
</dbReference>
<dbReference type="AlphaFoldDB" id="A0A1J1HUW6"/>
<evidence type="ECO:0000256" key="6">
    <source>
        <dbReference type="SAM" id="SignalP"/>
    </source>
</evidence>
<dbReference type="Proteomes" id="UP000183832">
    <property type="component" value="Unassembled WGS sequence"/>
</dbReference>
<dbReference type="Gene3D" id="2.170.140.10">
    <property type="entry name" value="Chitin binding domain"/>
    <property type="match status" value="2"/>
</dbReference>
<evidence type="ECO:0000313" key="8">
    <source>
        <dbReference type="EMBL" id="CRK89953.1"/>
    </source>
</evidence>
<dbReference type="PANTHER" id="PTHR23301:SF106">
    <property type="entry name" value="CHITIN-BINDING TYPE-2 DOMAIN-CONTAINING PROTEIN-RELATED"/>
    <property type="match status" value="1"/>
</dbReference>
<evidence type="ECO:0000259" key="7">
    <source>
        <dbReference type="PROSITE" id="PS50940"/>
    </source>
</evidence>
<keyword evidence="9" id="KW-1185">Reference proteome</keyword>
<name>A0A1J1HUW6_9DIPT</name>
<feature type="domain" description="Chitin-binding type-2" evidence="7">
    <location>
        <begin position="77"/>
        <end position="133"/>
    </location>
</feature>
<feature type="chain" id="PRO_5013289346" evidence="6">
    <location>
        <begin position="17"/>
        <end position="217"/>
    </location>
</feature>
<keyword evidence="3" id="KW-0677">Repeat</keyword>
<organism evidence="8 9">
    <name type="scientific">Clunio marinus</name>
    <dbReference type="NCBI Taxonomy" id="568069"/>
    <lineage>
        <taxon>Eukaryota</taxon>
        <taxon>Metazoa</taxon>
        <taxon>Ecdysozoa</taxon>
        <taxon>Arthropoda</taxon>
        <taxon>Hexapoda</taxon>
        <taxon>Insecta</taxon>
        <taxon>Pterygota</taxon>
        <taxon>Neoptera</taxon>
        <taxon>Endopterygota</taxon>
        <taxon>Diptera</taxon>
        <taxon>Nematocera</taxon>
        <taxon>Chironomoidea</taxon>
        <taxon>Chironomidae</taxon>
        <taxon>Clunio</taxon>
    </lineage>
</organism>
<reference evidence="8 9" key="1">
    <citation type="submission" date="2015-04" db="EMBL/GenBank/DDBJ databases">
        <authorList>
            <person name="Syromyatnikov M.Y."/>
            <person name="Popov V.N."/>
        </authorList>
    </citation>
    <scope>NUCLEOTIDE SEQUENCE [LARGE SCALE GENOMIC DNA]</scope>
</reference>
<dbReference type="SMART" id="SM00494">
    <property type="entry name" value="ChtBD2"/>
    <property type="match status" value="3"/>
</dbReference>
<dbReference type="OrthoDB" id="7769297at2759"/>
<gene>
    <name evidence="8" type="ORF">CLUMA_CG003681</name>
</gene>
<evidence type="ECO:0000256" key="2">
    <source>
        <dbReference type="ARBA" id="ARBA00022729"/>
    </source>
</evidence>
<keyword evidence="2 6" id="KW-0732">Signal</keyword>
<dbReference type="InterPro" id="IPR051940">
    <property type="entry name" value="Chitin_bind-dev_reg"/>
</dbReference>
<evidence type="ECO:0000313" key="9">
    <source>
        <dbReference type="Proteomes" id="UP000183832"/>
    </source>
</evidence>
<keyword evidence="4" id="KW-1015">Disulfide bond</keyword>
<feature type="domain" description="Chitin-binding type-2" evidence="7">
    <location>
        <begin position="156"/>
        <end position="212"/>
    </location>
</feature>
<proteinExistence type="predicted"/>
<evidence type="ECO:0000256" key="5">
    <source>
        <dbReference type="ARBA" id="ARBA00023180"/>
    </source>
</evidence>
<evidence type="ECO:0000256" key="4">
    <source>
        <dbReference type="ARBA" id="ARBA00023157"/>
    </source>
</evidence>
<dbReference type="EMBL" id="CVRI01000015">
    <property type="protein sequence ID" value="CRK89953.1"/>
    <property type="molecule type" value="Genomic_DNA"/>
</dbReference>
<dbReference type="PANTHER" id="PTHR23301">
    <property type="entry name" value="CHITIN BINDING PERITROPHIN-A"/>
    <property type="match status" value="1"/>
</dbReference>
<feature type="signal peptide" evidence="6">
    <location>
        <begin position="1"/>
        <end position="16"/>
    </location>
</feature>
<dbReference type="SUPFAM" id="SSF57625">
    <property type="entry name" value="Invertebrate chitin-binding proteins"/>
    <property type="match status" value="3"/>
</dbReference>
<dbReference type="STRING" id="568069.A0A1J1HUW6"/>
<sequence length="217" mass="24064">MKNIFLLLLILYKTLAKEIDLNEICRGIFFEAVSNPNNSNQFFTCVQGKGTIVDCSQEDEIFDPLLVACVPPPPTPEVLCYEKGFGWFPHNDDCTLYIVCEFSRPIIRRCPVNTLFNPSLPGCASGNVETCTLDDIPIVTTTIRTTTISSNDINVSFVCPSSGSGNIPYKNDCSRYYECVLGIRNPRTCSDGEIFDVVTGRCDDPDISLCAENIRCT</sequence>
<evidence type="ECO:0000256" key="3">
    <source>
        <dbReference type="ARBA" id="ARBA00022737"/>
    </source>
</evidence>